<keyword evidence="3" id="KW-1185">Reference proteome</keyword>
<dbReference type="RefSeq" id="XP_016621161.1">
    <property type="nucleotide sequence ID" value="XM_016762214.1"/>
</dbReference>
<proteinExistence type="predicted"/>
<reference evidence="2" key="1">
    <citation type="submission" date="2015-01" db="EMBL/GenBank/DDBJ databases">
        <title>The Genome Sequence of Cladophialophora bantiana CBS 173.52.</title>
        <authorList>
            <consortium name="The Broad Institute Genomics Platform"/>
            <person name="Cuomo C."/>
            <person name="de Hoog S."/>
            <person name="Gorbushina A."/>
            <person name="Stielow B."/>
            <person name="Teixiera M."/>
            <person name="Abouelleil A."/>
            <person name="Chapman S.B."/>
            <person name="Priest M."/>
            <person name="Young S.K."/>
            <person name="Wortman J."/>
            <person name="Nusbaum C."/>
            <person name="Birren B."/>
        </authorList>
    </citation>
    <scope>NUCLEOTIDE SEQUENCE [LARGE SCALE GENOMIC DNA]</scope>
    <source>
        <strain evidence="2">CBS 173.52</strain>
    </source>
</reference>
<feature type="compositionally biased region" description="Basic and acidic residues" evidence="1">
    <location>
        <begin position="733"/>
        <end position="754"/>
    </location>
</feature>
<dbReference type="Proteomes" id="UP000053789">
    <property type="component" value="Unassembled WGS sequence"/>
</dbReference>
<feature type="region of interest" description="Disordered" evidence="1">
    <location>
        <begin position="1"/>
        <end position="335"/>
    </location>
</feature>
<accession>A0A0D2G799</accession>
<feature type="compositionally biased region" description="Low complexity" evidence="1">
    <location>
        <begin position="157"/>
        <end position="168"/>
    </location>
</feature>
<gene>
    <name evidence="2" type="ORF">Z519_04468</name>
</gene>
<evidence type="ECO:0000256" key="1">
    <source>
        <dbReference type="SAM" id="MobiDB-lite"/>
    </source>
</evidence>
<feature type="region of interest" description="Disordered" evidence="1">
    <location>
        <begin position="733"/>
        <end position="765"/>
    </location>
</feature>
<feature type="compositionally biased region" description="Polar residues" evidence="1">
    <location>
        <begin position="71"/>
        <end position="90"/>
    </location>
</feature>
<dbReference type="VEuPathDB" id="FungiDB:Z519_04468"/>
<name>A0A0D2G799_CLAB1</name>
<feature type="compositionally biased region" description="Polar residues" evidence="1">
    <location>
        <begin position="272"/>
        <end position="281"/>
    </location>
</feature>
<dbReference type="GeneID" id="27697396"/>
<feature type="compositionally biased region" description="Low complexity" evidence="1">
    <location>
        <begin position="661"/>
        <end position="677"/>
    </location>
</feature>
<feature type="compositionally biased region" description="Basic residues" evidence="1">
    <location>
        <begin position="310"/>
        <end position="322"/>
    </location>
</feature>
<dbReference type="HOGENOM" id="CLU_364837_0_0_1"/>
<feature type="region of interest" description="Disordered" evidence="1">
    <location>
        <begin position="458"/>
        <end position="479"/>
    </location>
</feature>
<dbReference type="AlphaFoldDB" id="A0A0D2G799"/>
<feature type="compositionally biased region" description="Polar residues" evidence="1">
    <location>
        <begin position="26"/>
        <end position="40"/>
    </location>
</feature>
<evidence type="ECO:0000313" key="3">
    <source>
        <dbReference type="Proteomes" id="UP000053789"/>
    </source>
</evidence>
<dbReference type="OrthoDB" id="4156059at2759"/>
<feature type="compositionally biased region" description="Polar residues" evidence="1">
    <location>
        <begin position="466"/>
        <end position="479"/>
    </location>
</feature>
<feature type="compositionally biased region" description="Low complexity" evidence="1">
    <location>
        <begin position="41"/>
        <end position="58"/>
    </location>
</feature>
<protein>
    <submittedName>
        <fullName evidence="2">Uncharacterized protein</fullName>
    </submittedName>
</protein>
<feature type="region of interest" description="Disordered" evidence="1">
    <location>
        <begin position="639"/>
        <end position="700"/>
    </location>
</feature>
<organism evidence="2 3">
    <name type="scientific">Cladophialophora bantiana (strain ATCC 10958 / CBS 173.52 / CDC B-1940 / NIH 8579)</name>
    <name type="common">Xylohypha bantiana</name>
    <dbReference type="NCBI Taxonomy" id="1442370"/>
    <lineage>
        <taxon>Eukaryota</taxon>
        <taxon>Fungi</taxon>
        <taxon>Dikarya</taxon>
        <taxon>Ascomycota</taxon>
        <taxon>Pezizomycotina</taxon>
        <taxon>Eurotiomycetes</taxon>
        <taxon>Chaetothyriomycetidae</taxon>
        <taxon>Chaetothyriales</taxon>
        <taxon>Herpotrichiellaceae</taxon>
        <taxon>Cladophialophora</taxon>
    </lineage>
</organism>
<evidence type="ECO:0000313" key="2">
    <source>
        <dbReference type="EMBL" id="KIW94492.1"/>
    </source>
</evidence>
<dbReference type="EMBL" id="KN846985">
    <property type="protein sequence ID" value="KIW94492.1"/>
    <property type="molecule type" value="Genomic_DNA"/>
</dbReference>
<sequence>MFLRKRPQLPALPSMRLNTLRARSKPSASASLTDSATPSPTESTHGTSTSAGGATSVSDPDDYADSLAANPESSATMRSKSSTTNRASNKASQAGSRRASSRVRKPTAKAQALGGSRSYSPPLLDTIVVEPLPVRSGPPSNKEPSATIPPPKDVPEEVQPVPEVPETPSAAYRIRTKTPSPTEVAGEEIRADVAETPSRRISQRERKPTAKVLSESLAAQKRPAADDAQEASPRKSARISYSGVRVPSKLRYSISAENSEADDAGAVEKAPTSETPTTNKSKIIVLKSQRLAEVFGPPKPSKPDGSSPSSKRKSRRRSKRGHVTTDGVIAKPNPAHVEIPGSCDLSCLPPSSRLLAFAEIAFQMPDEEDENEATVPGSVYDWRMYAQVWCRCDQDQQLKSDRTDSVELARALMPNPVSQGTSYDPIDLSSSQTPEAELLSTPVNTVLRATDAERLSQRFAGPPNHSAGQTPNGAPATSSMTTRDEFVAGVSHRPSEKYASLYEGPSRNVAYPMPHPATTRRTYEDRLRDDHNALTDIRKRAAARGISWNFNMTFDDIHALIMDAEEREQQQQQQAQYRQQVISPPQSVIDRVVENVESPSGFGVLLPPRGALQARRFGSIQRSHKDSFAAAAAANAVAEVAQERPRSSTTPRNISFVEETNPANPSRNRRPSSPGRPKSSRFRVDPRGLRGESPGPGTIINMSEKLEAAEFKKKAAELERLASAMRQFEEYQMREEKQLEERRNEWWQRKEQEGQRLNGLSREQP</sequence>